<gene>
    <name evidence="5 6" type="primary">rpmB</name>
    <name evidence="6" type="ORF">HMPREF9003_1481</name>
</gene>
<reference evidence="6 7" key="1">
    <citation type="submission" date="2010-10" db="EMBL/GenBank/DDBJ databases">
        <authorList>
            <person name="Durkin A.S."/>
            <person name="Madupu R."/>
            <person name="Torralba M."/>
            <person name="Gillis M."/>
            <person name="Methe B."/>
            <person name="Sutton G."/>
            <person name="Nelson K.E."/>
        </authorList>
    </citation>
    <scope>NUCLEOTIDE SEQUENCE [LARGE SCALE GENOMIC DNA]</scope>
    <source>
        <strain evidence="6 7">JCVIHMP022</strain>
    </source>
</reference>
<keyword evidence="3 5" id="KW-0687">Ribonucleoprotein</keyword>
<comment type="similarity">
    <text evidence="1 5">Belongs to the bacterial ribosomal protein bL28 family.</text>
</comment>
<dbReference type="HAMAP" id="MF_00373">
    <property type="entry name" value="Ribosomal_bL28"/>
    <property type="match status" value="1"/>
</dbReference>
<sequence>MSRSRPTGMSPPMRMMWRPTPIGVRRSAILRRSPPCPFRRFPMMAILDAAYSGSFHNPFIDNDYHYDIVTDMSKHCQVLGTRAHVGNAVSHSHRKTRRTFSPNLQRKRYYVPSLGRTVTLTLTPKGMKTIDRQGIEAVAARLIESGEIGHLK</sequence>
<evidence type="ECO:0000313" key="7">
    <source>
        <dbReference type="Proteomes" id="UP000003457"/>
    </source>
</evidence>
<name>A0AB72Z016_9BIFI</name>
<dbReference type="EMBL" id="AEHJ01000028">
    <property type="protein sequence ID" value="EFO77454.1"/>
    <property type="molecule type" value="Genomic_DNA"/>
</dbReference>
<dbReference type="PANTHER" id="PTHR13528">
    <property type="entry name" value="39S RIBOSOMAL PROTEIN L28, MITOCHONDRIAL"/>
    <property type="match status" value="1"/>
</dbReference>
<dbReference type="Proteomes" id="UP000003457">
    <property type="component" value="Unassembled WGS sequence"/>
</dbReference>
<dbReference type="FunFam" id="2.30.170.40:FF:000001">
    <property type="entry name" value="50S ribosomal protein L28"/>
    <property type="match status" value="1"/>
</dbReference>
<dbReference type="InterPro" id="IPR001383">
    <property type="entry name" value="Ribosomal_bL28_bact-type"/>
</dbReference>
<dbReference type="InterPro" id="IPR034704">
    <property type="entry name" value="Ribosomal_bL28/bL31-like_sf"/>
</dbReference>
<dbReference type="GO" id="GO:0005840">
    <property type="term" value="C:ribosome"/>
    <property type="evidence" value="ECO:0007669"/>
    <property type="project" value="UniProtKB-KW"/>
</dbReference>
<proteinExistence type="inferred from homology"/>
<dbReference type="SUPFAM" id="SSF143800">
    <property type="entry name" value="L28p-like"/>
    <property type="match status" value="1"/>
</dbReference>
<evidence type="ECO:0000256" key="4">
    <source>
        <dbReference type="ARBA" id="ARBA00035174"/>
    </source>
</evidence>
<keyword evidence="2 5" id="KW-0689">Ribosomal protein</keyword>
<evidence type="ECO:0000256" key="2">
    <source>
        <dbReference type="ARBA" id="ARBA00022980"/>
    </source>
</evidence>
<dbReference type="PANTHER" id="PTHR13528:SF2">
    <property type="entry name" value="LARGE RIBOSOMAL SUBUNIT PROTEIN BL28M"/>
    <property type="match status" value="1"/>
</dbReference>
<organism evidence="6 7">
    <name type="scientific">Bifidobacterium dentium JCVIHMP022</name>
    <dbReference type="NCBI Taxonomy" id="553191"/>
    <lineage>
        <taxon>Bacteria</taxon>
        <taxon>Bacillati</taxon>
        <taxon>Actinomycetota</taxon>
        <taxon>Actinomycetes</taxon>
        <taxon>Bifidobacteriales</taxon>
        <taxon>Bifidobacteriaceae</taxon>
        <taxon>Bifidobacterium</taxon>
    </lineage>
</organism>
<dbReference type="Gene3D" id="2.30.170.40">
    <property type="entry name" value="Ribosomal protein L28/L24"/>
    <property type="match status" value="1"/>
</dbReference>
<evidence type="ECO:0000256" key="3">
    <source>
        <dbReference type="ARBA" id="ARBA00023274"/>
    </source>
</evidence>
<dbReference type="InterPro" id="IPR037147">
    <property type="entry name" value="Ribosomal_bL28_sf"/>
</dbReference>
<dbReference type="NCBIfam" id="TIGR00009">
    <property type="entry name" value="L28"/>
    <property type="match status" value="1"/>
</dbReference>
<dbReference type="InterPro" id="IPR026569">
    <property type="entry name" value="Ribosomal_bL28"/>
</dbReference>
<accession>A0AB72Z016</accession>
<evidence type="ECO:0000256" key="1">
    <source>
        <dbReference type="ARBA" id="ARBA00008760"/>
    </source>
</evidence>
<dbReference type="AlphaFoldDB" id="A0AB72Z016"/>
<evidence type="ECO:0000256" key="5">
    <source>
        <dbReference type="HAMAP-Rule" id="MF_00373"/>
    </source>
</evidence>
<dbReference type="GO" id="GO:0006412">
    <property type="term" value="P:translation"/>
    <property type="evidence" value="ECO:0007669"/>
    <property type="project" value="UniProtKB-UniRule"/>
</dbReference>
<dbReference type="Pfam" id="PF00830">
    <property type="entry name" value="Ribosomal_L28"/>
    <property type="match status" value="1"/>
</dbReference>
<comment type="caution">
    <text evidence="6">The sequence shown here is derived from an EMBL/GenBank/DDBJ whole genome shotgun (WGS) entry which is preliminary data.</text>
</comment>
<protein>
    <recommendedName>
        <fullName evidence="4 5">Large ribosomal subunit protein bL28</fullName>
    </recommendedName>
</protein>
<dbReference type="GO" id="GO:0003735">
    <property type="term" value="F:structural constituent of ribosome"/>
    <property type="evidence" value="ECO:0007669"/>
    <property type="project" value="InterPro"/>
</dbReference>
<dbReference type="GO" id="GO:1990904">
    <property type="term" value="C:ribonucleoprotein complex"/>
    <property type="evidence" value="ECO:0007669"/>
    <property type="project" value="UniProtKB-KW"/>
</dbReference>
<evidence type="ECO:0000313" key="6">
    <source>
        <dbReference type="EMBL" id="EFO77454.1"/>
    </source>
</evidence>